<dbReference type="EMBL" id="LUTU01000004">
    <property type="protein sequence ID" value="OAJ69017.1"/>
    <property type="molecule type" value="Genomic_DNA"/>
</dbReference>
<gene>
    <name evidence="1" type="ORF">A0123_00587</name>
</gene>
<name>A0A1B6VPW8_9PROT</name>
<sequence>MTQADDIRITPKGMGALVAEITEGAGDQAFLSKYEEVCRNLVSRWKSEGYSLEQVRKFAMQYAEGATMRRGELAKGVRVSHTEGLA</sequence>
<evidence type="ECO:0000313" key="1">
    <source>
        <dbReference type="EMBL" id="OAJ69017.1"/>
    </source>
</evidence>
<protein>
    <submittedName>
        <fullName evidence="1">Uncharacterized protein</fullName>
    </submittedName>
</protein>
<dbReference type="OrthoDB" id="7276728at2"/>
<dbReference type="Proteomes" id="UP000077786">
    <property type="component" value="Unassembled WGS sequence"/>
</dbReference>
<dbReference type="AlphaFoldDB" id="A0A1B6VPW8"/>
<accession>A0A1B6VPW8</accession>
<organism evidence="1 2">
    <name type="scientific">Gluconobacter cerinus</name>
    <dbReference type="NCBI Taxonomy" id="38307"/>
    <lineage>
        <taxon>Bacteria</taxon>
        <taxon>Pseudomonadati</taxon>
        <taxon>Pseudomonadota</taxon>
        <taxon>Alphaproteobacteria</taxon>
        <taxon>Acetobacterales</taxon>
        <taxon>Acetobacteraceae</taxon>
        <taxon>Gluconobacter</taxon>
    </lineage>
</organism>
<reference evidence="1 2" key="1">
    <citation type="submission" date="2016-03" db="EMBL/GenBank/DDBJ databases">
        <title>Draft genome sequence of Gluconobacter cerinus strain CECT 9110.</title>
        <authorList>
            <person name="Sainz F."/>
            <person name="Mas A."/>
            <person name="Torija M.J."/>
        </authorList>
    </citation>
    <scope>NUCLEOTIDE SEQUENCE [LARGE SCALE GENOMIC DNA]</scope>
    <source>
        <strain evidence="1 2">CECT 9110</strain>
    </source>
</reference>
<proteinExistence type="predicted"/>
<dbReference type="PATRIC" id="fig|38307.3.peg.602"/>
<dbReference type="RefSeq" id="WP_064273320.1">
    <property type="nucleotide sequence ID" value="NZ_LUTU01000004.1"/>
</dbReference>
<comment type="caution">
    <text evidence="1">The sequence shown here is derived from an EMBL/GenBank/DDBJ whole genome shotgun (WGS) entry which is preliminary data.</text>
</comment>
<evidence type="ECO:0000313" key="2">
    <source>
        <dbReference type="Proteomes" id="UP000077786"/>
    </source>
</evidence>